<keyword evidence="10" id="KW-0732">Signal</keyword>
<evidence type="ECO:0000313" key="12">
    <source>
        <dbReference type="RefSeq" id="XP_026492137.2"/>
    </source>
</evidence>
<keyword evidence="4 10" id="KW-0337">GPI-anchor biosynthesis</keyword>
<keyword evidence="8 10" id="KW-0472">Membrane</keyword>
<dbReference type="Proteomes" id="UP001652626">
    <property type="component" value="Chromosome 13"/>
</dbReference>
<dbReference type="PANTHER" id="PTHR28650">
    <property type="entry name" value="PHOSPHATIDYLINOSITOL-GLYCAN BIOSYNTHESIS CLASS X PROTEIN"/>
    <property type="match status" value="1"/>
</dbReference>
<feature type="transmembrane region" description="Helical" evidence="10">
    <location>
        <begin position="213"/>
        <end position="232"/>
    </location>
</feature>
<protein>
    <recommendedName>
        <fullName evidence="10">Phosphatidylinositol-glycan biosynthesis class X protein</fullName>
    </recommendedName>
</protein>
<keyword evidence="9" id="KW-0325">Glycoprotein</keyword>
<evidence type="ECO:0000256" key="2">
    <source>
        <dbReference type="ARBA" id="ARBA00004687"/>
    </source>
</evidence>
<dbReference type="SMART" id="SM00780">
    <property type="entry name" value="PIG-X"/>
    <property type="match status" value="1"/>
</dbReference>
<evidence type="ECO:0000256" key="8">
    <source>
        <dbReference type="ARBA" id="ARBA00023136"/>
    </source>
</evidence>
<dbReference type="AlphaFoldDB" id="A0A8B8I6Y3"/>
<feature type="signal peptide" evidence="10">
    <location>
        <begin position="1"/>
        <end position="22"/>
    </location>
</feature>
<keyword evidence="5 10" id="KW-0812">Transmembrane</keyword>
<dbReference type="InterPro" id="IPR013233">
    <property type="entry name" value="PIG-X/PBN1"/>
</dbReference>
<dbReference type="InterPro" id="IPR040039">
    <property type="entry name" value="PIGX"/>
</dbReference>
<dbReference type="Pfam" id="PF08320">
    <property type="entry name" value="PIG-X"/>
    <property type="match status" value="1"/>
</dbReference>
<dbReference type="PANTHER" id="PTHR28650:SF1">
    <property type="entry name" value="PHOSPHATIDYLINOSITOL-GLYCAN BIOSYNTHESIS CLASS X PROTEIN"/>
    <property type="match status" value="1"/>
</dbReference>
<keyword evidence="11" id="KW-1185">Reference proteome</keyword>
<dbReference type="UniPathway" id="UPA00196"/>
<sequence length="252" mass="28404">MKNTNITFGILISVLLSNGAVCKTCNFNIKITQTLHNEGFHRNLSYYIDFASDDEDEKLIYEDCVVGLEQILPAGVYASQDEIKDKRSKDLIDTIFQKPVNIELPANNASPIRVQLFSVVKGGKIDIYIPVHARYHRAKKGGGTVRNIIPSPVLYLMCSNKKLDLCDFPAAASENNLCKNDITRELCPWKEIPAIMVTDTLFLDVPIGNIDHFYVVAWGTTVVIVVGSLYLLKTIHRYKVDTEQKLRKKLKT</sequence>
<evidence type="ECO:0000256" key="4">
    <source>
        <dbReference type="ARBA" id="ARBA00022502"/>
    </source>
</evidence>
<dbReference type="GeneID" id="113397832"/>
<dbReference type="RefSeq" id="XP_026492137.2">
    <property type="nucleotide sequence ID" value="XM_026636352.2"/>
</dbReference>
<keyword evidence="6 10" id="KW-0256">Endoplasmic reticulum</keyword>
<comment type="subcellular location">
    <subcellularLocation>
        <location evidence="1 10">Endoplasmic reticulum membrane</location>
        <topology evidence="1 10">Single-pass membrane protein</topology>
    </subcellularLocation>
</comment>
<comment type="function">
    <text evidence="10">Stabilizing subunit of the glycosylphosphatidylinositol-mannosyltransferase I complex which catalyzes the transfer of the first mannose, via an alpha-1,4 bond from a dolichol-phosphate-mannose (Dol-P-Man) to the glucosaminyl acyl phosphatidylinositol (GlcN-(acyl)PI) intermediate to generate alpha-D-Man-(1-&gt;4)-alpha-D-GlcN-(1-&gt;6)-(1-radyl,2-acyl-sn-glycero-3-phospho)-2-acyl-inositol and participates in the sixth step of the glycosylphosphatidylinositol-anchor biosynthesis. Probably acts by stabilizing the mannosyltransferase PIGM.</text>
</comment>
<evidence type="ECO:0000256" key="9">
    <source>
        <dbReference type="ARBA" id="ARBA00023180"/>
    </source>
</evidence>
<evidence type="ECO:0000256" key="5">
    <source>
        <dbReference type="ARBA" id="ARBA00022692"/>
    </source>
</evidence>
<evidence type="ECO:0000256" key="3">
    <source>
        <dbReference type="ARBA" id="ARBA00010345"/>
    </source>
</evidence>
<accession>A0A8B8I6Y3</accession>
<dbReference type="OrthoDB" id="5546453at2759"/>
<evidence type="ECO:0000313" key="11">
    <source>
        <dbReference type="Proteomes" id="UP001652626"/>
    </source>
</evidence>
<reference evidence="12" key="1">
    <citation type="submission" date="2025-08" db="UniProtKB">
        <authorList>
            <consortium name="RefSeq"/>
        </authorList>
    </citation>
    <scope>IDENTIFICATION</scope>
    <source>
        <tissue evidence="12">Whole body</tissue>
    </source>
</reference>
<name>A0A8B8I6Y3_VANTA</name>
<comment type="pathway">
    <text evidence="2 10">Glycolipid biosynthesis; glycosylphosphatidylinositol-anchor biosynthesis.</text>
</comment>
<gene>
    <name evidence="12" type="primary">LOC113397832</name>
</gene>
<dbReference type="OMA" id="ALSKYMW"/>
<feature type="chain" id="PRO_5044966031" description="Phosphatidylinositol-glycan biosynthesis class X protein" evidence="10">
    <location>
        <begin position="23"/>
        <end position="252"/>
    </location>
</feature>
<evidence type="ECO:0000256" key="10">
    <source>
        <dbReference type="RuleBase" id="RU366056"/>
    </source>
</evidence>
<comment type="similarity">
    <text evidence="3 10">Belongs to the PIGX family.</text>
</comment>
<evidence type="ECO:0000256" key="6">
    <source>
        <dbReference type="ARBA" id="ARBA00022824"/>
    </source>
</evidence>
<evidence type="ECO:0000256" key="7">
    <source>
        <dbReference type="ARBA" id="ARBA00022989"/>
    </source>
</evidence>
<dbReference type="GO" id="GO:0006506">
    <property type="term" value="P:GPI anchor biosynthetic process"/>
    <property type="evidence" value="ECO:0007669"/>
    <property type="project" value="UniProtKB-UniPathway"/>
</dbReference>
<dbReference type="GO" id="GO:0005789">
    <property type="term" value="C:endoplasmic reticulum membrane"/>
    <property type="evidence" value="ECO:0007669"/>
    <property type="project" value="UniProtKB-SubCell"/>
</dbReference>
<evidence type="ECO:0000256" key="1">
    <source>
        <dbReference type="ARBA" id="ARBA00004389"/>
    </source>
</evidence>
<organism evidence="11 12">
    <name type="scientific">Vanessa tameamea</name>
    <name type="common">Kamehameha butterfly</name>
    <dbReference type="NCBI Taxonomy" id="334116"/>
    <lineage>
        <taxon>Eukaryota</taxon>
        <taxon>Metazoa</taxon>
        <taxon>Ecdysozoa</taxon>
        <taxon>Arthropoda</taxon>
        <taxon>Hexapoda</taxon>
        <taxon>Insecta</taxon>
        <taxon>Pterygota</taxon>
        <taxon>Neoptera</taxon>
        <taxon>Endopterygota</taxon>
        <taxon>Lepidoptera</taxon>
        <taxon>Glossata</taxon>
        <taxon>Ditrysia</taxon>
        <taxon>Papilionoidea</taxon>
        <taxon>Nymphalidae</taxon>
        <taxon>Nymphalinae</taxon>
        <taxon>Vanessa</taxon>
    </lineage>
</organism>
<keyword evidence="7 10" id="KW-1133">Transmembrane helix</keyword>
<proteinExistence type="inferred from homology"/>